<protein>
    <submittedName>
        <fullName evidence="1">Uncharacterized protein</fullName>
    </submittedName>
</protein>
<accession>A0AAD6SCA6</accession>
<dbReference type="InterPro" id="IPR011989">
    <property type="entry name" value="ARM-like"/>
</dbReference>
<dbReference type="Proteomes" id="UP001218188">
    <property type="component" value="Unassembled WGS sequence"/>
</dbReference>
<dbReference type="Gene3D" id="1.25.10.10">
    <property type="entry name" value="Leucine-rich Repeat Variant"/>
    <property type="match status" value="1"/>
</dbReference>
<keyword evidence="2" id="KW-1185">Reference proteome</keyword>
<reference evidence="1" key="1">
    <citation type="submission" date="2023-03" db="EMBL/GenBank/DDBJ databases">
        <title>Massive genome expansion in bonnet fungi (Mycena s.s.) driven by repeated elements and novel gene families across ecological guilds.</title>
        <authorList>
            <consortium name="Lawrence Berkeley National Laboratory"/>
            <person name="Harder C.B."/>
            <person name="Miyauchi S."/>
            <person name="Viragh M."/>
            <person name="Kuo A."/>
            <person name="Thoen E."/>
            <person name="Andreopoulos B."/>
            <person name="Lu D."/>
            <person name="Skrede I."/>
            <person name="Drula E."/>
            <person name="Henrissat B."/>
            <person name="Morin E."/>
            <person name="Kohler A."/>
            <person name="Barry K."/>
            <person name="LaButti K."/>
            <person name="Morin E."/>
            <person name="Salamov A."/>
            <person name="Lipzen A."/>
            <person name="Mereny Z."/>
            <person name="Hegedus B."/>
            <person name="Baldrian P."/>
            <person name="Stursova M."/>
            <person name="Weitz H."/>
            <person name="Taylor A."/>
            <person name="Grigoriev I.V."/>
            <person name="Nagy L.G."/>
            <person name="Martin F."/>
            <person name="Kauserud H."/>
        </authorList>
    </citation>
    <scope>NUCLEOTIDE SEQUENCE</scope>
    <source>
        <strain evidence="1">CBHHK200</strain>
    </source>
</reference>
<evidence type="ECO:0000313" key="2">
    <source>
        <dbReference type="Proteomes" id="UP001218188"/>
    </source>
</evidence>
<dbReference type="EMBL" id="JARJCM010000200">
    <property type="protein sequence ID" value="KAJ7022902.1"/>
    <property type="molecule type" value="Genomic_DNA"/>
</dbReference>
<gene>
    <name evidence="1" type="ORF">C8F04DRAFT_1272093</name>
</gene>
<evidence type="ECO:0000313" key="1">
    <source>
        <dbReference type="EMBL" id="KAJ7022902.1"/>
    </source>
</evidence>
<sequence>MQGLLRKVLDNKCVQRAGCSAFAALEEDAGIGLRLYLEPVLQKLVIAFDKVCCGSATRSCDGTMFQSLNPTACCTLPAAYPATPYGV</sequence>
<name>A0AAD6SCA6_9AGAR</name>
<organism evidence="1 2">
    <name type="scientific">Mycena alexandri</name>
    <dbReference type="NCBI Taxonomy" id="1745969"/>
    <lineage>
        <taxon>Eukaryota</taxon>
        <taxon>Fungi</taxon>
        <taxon>Dikarya</taxon>
        <taxon>Basidiomycota</taxon>
        <taxon>Agaricomycotina</taxon>
        <taxon>Agaricomycetes</taxon>
        <taxon>Agaricomycetidae</taxon>
        <taxon>Agaricales</taxon>
        <taxon>Marasmiineae</taxon>
        <taxon>Mycenaceae</taxon>
        <taxon>Mycena</taxon>
    </lineage>
</organism>
<comment type="caution">
    <text evidence="1">The sequence shown here is derived from an EMBL/GenBank/DDBJ whole genome shotgun (WGS) entry which is preliminary data.</text>
</comment>
<dbReference type="AlphaFoldDB" id="A0AAD6SCA6"/>
<proteinExistence type="predicted"/>